<dbReference type="EMBL" id="JTHP01000014">
    <property type="protein sequence ID" value="KJD45881.1"/>
    <property type="molecule type" value="Genomic_DNA"/>
</dbReference>
<dbReference type="Proteomes" id="UP000032534">
    <property type="component" value="Unassembled WGS sequence"/>
</dbReference>
<name>A0A0D7X3C8_9BACL</name>
<gene>
    <name evidence="1" type="ORF">QD47_09565</name>
</gene>
<evidence type="ECO:0000313" key="1">
    <source>
        <dbReference type="EMBL" id="KJD45881.1"/>
    </source>
</evidence>
<comment type="caution">
    <text evidence="1">The sequence shown here is derived from an EMBL/GenBank/DDBJ whole genome shotgun (WGS) entry which is preliminary data.</text>
</comment>
<keyword evidence="2" id="KW-1185">Reference proteome</keyword>
<evidence type="ECO:0000313" key="2">
    <source>
        <dbReference type="Proteomes" id="UP000032534"/>
    </source>
</evidence>
<dbReference type="SUPFAM" id="SSF52540">
    <property type="entry name" value="P-loop containing nucleoside triphosphate hydrolases"/>
    <property type="match status" value="1"/>
</dbReference>
<dbReference type="RefSeq" id="WP_044645914.1">
    <property type="nucleotide sequence ID" value="NZ_JTHP01000014.1"/>
</dbReference>
<dbReference type="PATRIC" id="fig|159743.3.peg.2132"/>
<organism evidence="1 2">
    <name type="scientific">Paenibacillus terrae</name>
    <dbReference type="NCBI Taxonomy" id="159743"/>
    <lineage>
        <taxon>Bacteria</taxon>
        <taxon>Bacillati</taxon>
        <taxon>Bacillota</taxon>
        <taxon>Bacilli</taxon>
        <taxon>Bacillales</taxon>
        <taxon>Paenibacillaceae</taxon>
        <taxon>Paenibacillus</taxon>
    </lineage>
</organism>
<dbReference type="OrthoDB" id="1803680at2"/>
<dbReference type="Gene3D" id="3.40.50.300">
    <property type="entry name" value="P-loop containing nucleotide triphosphate hydrolases"/>
    <property type="match status" value="1"/>
</dbReference>
<accession>A0A0D7X3C8</accession>
<proteinExistence type="predicted"/>
<sequence length="361" mass="42690">MSATADAMIAFLKYKDIKHESYSIPHDYSHIKELIFYQNDKVLEKFLRQIPKNHKVICFTKSSAKAFKLHDTFKDSMFVCSPSGTASEKKYMNKEKVSKMLIDEKFDEQFIFSTSTLDNGINLKDKQIKYVVVDIMDVDVLIQCLGRKRIIDQSDKVTVIIKDTSNKMLNKLIRDCNRQIEPALYLQEHGASSYVQKYKKQSNRIIYDRPVNNEVGYDKAINDLMFFKEIYDKQFFEQVASEKNGYMNYIKTKLQQDVYTILDDTYEKADITDYLEAIIGKRLYKEEQTELIKKVDLRDGRGRQQKDVEQFNIYFQKNSLPYNINNDSKINKDRRRRLDNGDANPNYNKRYWILAKHIVFD</sequence>
<evidence type="ECO:0008006" key="3">
    <source>
        <dbReference type="Google" id="ProtNLM"/>
    </source>
</evidence>
<dbReference type="AlphaFoldDB" id="A0A0D7X3C8"/>
<reference evidence="1 2" key="1">
    <citation type="submission" date="2014-11" db="EMBL/GenBank/DDBJ databases">
        <title>Draft Genome Sequences of Paenibacillus polymyxa NRRL B-30509 and Paenibacillus terrae NRRL B-30644, Strains from a Poultry Environment that Produce Tridecaptin A and Paenicidins.</title>
        <authorList>
            <person name="van Belkum M.J."/>
            <person name="Lohans C.T."/>
            <person name="Vederas J.C."/>
        </authorList>
    </citation>
    <scope>NUCLEOTIDE SEQUENCE [LARGE SCALE GENOMIC DNA]</scope>
    <source>
        <strain evidence="1 2">NRRL B-30644</strain>
    </source>
</reference>
<protein>
    <recommendedName>
        <fullName evidence="3">Helicase C-terminal domain-containing protein</fullName>
    </recommendedName>
</protein>
<dbReference type="InterPro" id="IPR027417">
    <property type="entry name" value="P-loop_NTPase"/>
</dbReference>